<dbReference type="GeneID" id="45698122"/>
<dbReference type="PANTHER" id="PTHR32439">
    <property type="entry name" value="FERREDOXIN--NITRITE REDUCTASE, CHLOROPLASTIC"/>
    <property type="match status" value="1"/>
</dbReference>
<feature type="domain" description="Nitrite/sulphite reductase 4Fe-4S" evidence="7">
    <location>
        <begin position="88"/>
        <end position="215"/>
    </location>
</feature>
<dbReference type="PANTHER" id="PTHR32439:SF9">
    <property type="entry name" value="BLR3264 PROTEIN"/>
    <property type="match status" value="1"/>
</dbReference>
<name>A0AAP9Y5I1_BURGL</name>
<evidence type="ECO:0000256" key="5">
    <source>
        <dbReference type="ARBA" id="ARBA00023004"/>
    </source>
</evidence>
<proteinExistence type="predicted"/>
<dbReference type="InterPro" id="IPR012798">
    <property type="entry name" value="Cbl_synth_CobG-like"/>
</dbReference>
<accession>A0AAP9Y5I1</accession>
<keyword evidence="2" id="KW-0349">Heme</keyword>
<dbReference type="EMBL" id="CP099587">
    <property type="protein sequence ID" value="USS47736.1"/>
    <property type="molecule type" value="Genomic_DNA"/>
</dbReference>
<feature type="domain" description="Nitrite/Sulfite reductase ferredoxin-like" evidence="8">
    <location>
        <begin position="265"/>
        <end position="327"/>
    </location>
</feature>
<dbReference type="Gene3D" id="3.30.413.10">
    <property type="entry name" value="Sulfite Reductase Hemoprotein, domain 1"/>
    <property type="match status" value="2"/>
</dbReference>
<dbReference type="Pfam" id="PF01077">
    <property type="entry name" value="NIR_SIR"/>
    <property type="match status" value="1"/>
</dbReference>
<keyword evidence="1" id="KW-0004">4Fe-4S</keyword>
<dbReference type="GO" id="GO:0043818">
    <property type="term" value="F:precorrin-3B synthase activity"/>
    <property type="evidence" value="ECO:0007669"/>
    <property type="project" value="UniProtKB-EC"/>
</dbReference>
<dbReference type="InterPro" id="IPR036136">
    <property type="entry name" value="Nit/Sulf_reduc_fer-like_dom_sf"/>
</dbReference>
<evidence type="ECO:0000259" key="8">
    <source>
        <dbReference type="Pfam" id="PF03460"/>
    </source>
</evidence>
<feature type="domain" description="Nitrite/Sulfite reductase ferredoxin-like" evidence="8">
    <location>
        <begin position="7"/>
        <end position="66"/>
    </location>
</feature>
<evidence type="ECO:0000256" key="3">
    <source>
        <dbReference type="ARBA" id="ARBA00022723"/>
    </source>
</evidence>
<evidence type="ECO:0000256" key="1">
    <source>
        <dbReference type="ARBA" id="ARBA00022485"/>
    </source>
</evidence>
<protein>
    <submittedName>
        <fullName evidence="9">Precorrin-3B synthase</fullName>
        <ecNumber evidence="9">1.14.13.83</ecNumber>
    </submittedName>
</protein>
<dbReference type="EMBL" id="CP065601">
    <property type="protein sequence ID" value="QPQ94475.1"/>
    <property type="molecule type" value="Genomic_DNA"/>
</dbReference>
<dbReference type="InterPro" id="IPR006067">
    <property type="entry name" value="NO2/SO3_Rdtase_4Fe4S_dom"/>
</dbReference>
<dbReference type="EC" id="1.14.13.83" evidence="9"/>
<dbReference type="NCBIfam" id="TIGR02435">
    <property type="entry name" value="CobG"/>
    <property type="match status" value="1"/>
</dbReference>
<dbReference type="Proteomes" id="UP000594892">
    <property type="component" value="Chromosome 2"/>
</dbReference>
<keyword evidence="3" id="KW-0479">Metal-binding</keyword>
<evidence type="ECO:0000313" key="12">
    <source>
        <dbReference type="Proteomes" id="UP001056386"/>
    </source>
</evidence>
<organism evidence="9 11">
    <name type="scientific">Burkholderia glumae</name>
    <name type="common">Pseudomonas glumae</name>
    <dbReference type="NCBI Taxonomy" id="337"/>
    <lineage>
        <taxon>Bacteria</taxon>
        <taxon>Pseudomonadati</taxon>
        <taxon>Pseudomonadota</taxon>
        <taxon>Betaproteobacteria</taxon>
        <taxon>Burkholderiales</taxon>
        <taxon>Burkholderiaceae</taxon>
        <taxon>Burkholderia</taxon>
    </lineage>
</organism>
<dbReference type="InterPro" id="IPR051329">
    <property type="entry name" value="NIR_SIR_4Fe-4S"/>
</dbReference>
<keyword evidence="6" id="KW-0411">Iron-sulfur</keyword>
<reference evidence="10" key="2">
    <citation type="submission" date="2022-06" db="EMBL/GenBank/DDBJ databases">
        <title>Draft genome sequence of Burkholderia glumae strain GR20004 isolated from rice panicle showing bacterial panicle blight.</title>
        <authorList>
            <person name="Choi S.Y."/>
            <person name="Lee Y.H."/>
        </authorList>
    </citation>
    <scope>NUCLEOTIDE SEQUENCE</scope>
    <source>
        <strain evidence="10">GR20004</strain>
    </source>
</reference>
<gene>
    <name evidence="9" type="primary">cobG</name>
    <name evidence="9" type="ORF">I6H06_14195</name>
    <name evidence="10" type="ORF">NFI99_22405</name>
</gene>
<dbReference type="InterPro" id="IPR045854">
    <property type="entry name" value="NO2/SO3_Rdtase_4Fe4S_sf"/>
</dbReference>
<dbReference type="AlphaFoldDB" id="A0AAP9Y5I1"/>
<dbReference type="GO" id="GO:0051539">
    <property type="term" value="F:4 iron, 4 sulfur cluster binding"/>
    <property type="evidence" value="ECO:0007669"/>
    <property type="project" value="UniProtKB-KW"/>
</dbReference>
<dbReference type="Proteomes" id="UP001056386">
    <property type="component" value="Chromosome 1"/>
</dbReference>
<dbReference type="GO" id="GO:0046872">
    <property type="term" value="F:metal ion binding"/>
    <property type="evidence" value="ECO:0007669"/>
    <property type="project" value="UniProtKB-KW"/>
</dbReference>
<dbReference type="SUPFAM" id="SSF56014">
    <property type="entry name" value="Nitrite and sulphite reductase 4Fe-4S domain-like"/>
    <property type="match status" value="2"/>
</dbReference>
<dbReference type="InterPro" id="IPR005117">
    <property type="entry name" value="NiRdtase/SiRdtase_haem-b_fer"/>
</dbReference>
<evidence type="ECO:0000256" key="6">
    <source>
        <dbReference type="ARBA" id="ARBA00023014"/>
    </source>
</evidence>
<reference evidence="9 11" key="1">
    <citation type="submission" date="2020-12" db="EMBL/GenBank/DDBJ databases">
        <title>FDA dAtabase for Regulatory Grade micrObial Sequences (FDA-ARGOS): Supporting development and validation of Infectious Disease Dx tests.</title>
        <authorList>
            <person name="Minogue T."/>
            <person name="Wolcott M."/>
            <person name="Wasieloski L."/>
            <person name="Aguilar W."/>
            <person name="Moore D."/>
            <person name="Jaissle J."/>
            <person name="Tallon L."/>
            <person name="Sadzewicz L."/>
            <person name="Zhao X."/>
            <person name="Boylan J."/>
            <person name="Ott S."/>
            <person name="Bowen H."/>
            <person name="Vavikolanu K."/>
            <person name="Mehta A."/>
            <person name="Aluvathingal J."/>
            <person name="Nadendla S."/>
            <person name="Yan Y."/>
            <person name="Sichtig H."/>
        </authorList>
    </citation>
    <scope>NUCLEOTIDE SEQUENCE [LARGE SCALE GENOMIC DNA]</scope>
    <source>
        <strain evidence="9 11">FDAARGOS_949</strain>
    </source>
</reference>
<evidence type="ECO:0000256" key="2">
    <source>
        <dbReference type="ARBA" id="ARBA00022617"/>
    </source>
</evidence>
<dbReference type="RefSeq" id="WP_015875859.1">
    <property type="nucleotide sequence ID" value="NZ_CP021074.1"/>
</dbReference>
<keyword evidence="5" id="KW-0408">Iron</keyword>
<evidence type="ECO:0000259" key="7">
    <source>
        <dbReference type="Pfam" id="PF01077"/>
    </source>
</evidence>
<sequence>MRVVATKDGGLCRVRLPGGRLDARAARALAAAARTHASGALDATNRANLQIRGVRAGREAALAAALIDAGLGPLPDGGADLTTAALRDDLRNVMLSPAAGRDPGALADTRSLGAALLAMLQTEPRFAALSPKCSLLLDGGERLAALDHPHDLWFAALRDAAGELRYAFGLAGSPPVAAGAAPALATVAPGQVVAVAHALLLAFVEHAPADAKRLRDALAVLPADALLAHAAARLRFAPRRDAALAGWRRTAAEPLRRFGVQPEADPATRQVGAQVPLGRLDAATLDALAALAERHGDGSLRFTPWQSVLLPGVRAAAAEATLAALAALGLIDTAAAPLAHLVACAGSRGCGRALADTKADALALAARLAAPAEAHLSGCARACAQPWPAAATLVAVEAGRYDLYRRDGEAGFGRLAARHLTIDQAAAMLDAPRRSQD</sequence>
<dbReference type="Gene3D" id="3.90.480.10">
    <property type="entry name" value="Sulfite Reductase Hemoprotein,Domain 2"/>
    <property type="match status" value="1"/>
</dbReference>
<dbReference type="GO" id="GO:0020037">
    <property type="term" value="F:heme binding"/>
    <property type="evidence" value="ECO:0007669"/>
    <property type="project" value="InterPro"/>
</dbReference>
<keyword evidence="4 9" id="KW-0560">Oxidoreductase</keyword>
<evidence type="ECO:0000313" key="10">
    <source>
        <dbReference type="EMBL" id="USS47736.1"/>
    </source>
</evidence>
<evidence type="ECO:0000256" key="4">
    <source>
        <dbReference type="ARBA" id="ARBA00023002"/>
    </source>
</evidence>
<evidence type="ECO:0000313" key="9">
    <source>
        <dbReference type="EMBL" id="QPQ94475.1"/>
    </source>
</evidence>
<keyword evidence="12" id="KW-1185">Reference proteome</keyword>
<dbReference type="SUPFAM" id="SSF55124">
    <property type="entry name" value="Nitrite/Sulfite reductase N-terminal domain-like"/>
    <property type="match status" value="2"/>
</dbReference>
<evidence type="ECO:0000313" key="11">
    <source>
        <dbReference type="Proteomes" id="UP000594892"/>
    </source>
</evidence>
<dbReference type="Pfam" id="PF03460">
    <property type="entry name" value="NIR_SIR_ferr"/>
    <property type="match status" value="2"/>
</dbReference>